<evidence type="ECO:0000313" key="2">
    <source>
        <dbReference type="EMBL" id="MBZ5709573.1"/>
    </source>
</evidence>
<comment type="caution">
    <text evidence="2">The sequence shown here is derived from an EMBL/GenBank/DDBJ whole genome shotgun (WGS) entry which is preliminary data.</text>
</comment>
<gene>
    <name evidence="2" type="ORF">K7C98_09900</name>
</gene>
<dbReference type="Proteomes" id="UP001139031">
    <property type="component" value="Unassembled WGS sequence"/>
</dbReference>
<evidence type="ECO:0000256" key="1">
    <source>
        <dbReference type="SAM" id="MobiDB-lite"/>
    </source>
</evidence>
<sequence length="82" mass="8963">MPKTIPAPRTAPELTVPDPRTDPKPERVHTGPLSWALGGAAPARQKPGHGPDERRREPAPNRQHGGGADVRRRHNPSSRFRG</sequence>
<feature type="compositionally biased region" description="Basic residues" evidence="1">
    <location>
        <begin position="71"/>
        <end position="82"/>
    </location>
</feature>
<evidence type="ECO:0000313" key="3">
    <source>
        <dbReference type="Proteomes" id="UP001139031"/>
    </source>
</evidence>
<feature type="compositionally biased region" description="Basic and acidic residues" evidence="1">
    <location>
        <begin position="19"/>
        <end position="29"/>
    </location>
</feature>
<feature type="region of interest" description="Disordered" evidence="1">
    <location>
        <begin position="1"/>
        <end position="82"/>
    </location>
</feature>
<proteinExistence type="predicted"/>
<accession>A0ABS7TMX0</accession>
<dbReference type="RefSeq" id="WP_224191351.1">
    <property type="nucleotide sequence ID" value="NZ_JAIRAU010000008.1"/>
</dbReference>
<keyword evidence="3" id="KW-1185">Reference proteome</keyword>
<dbReference type="EMBL" id="JAIRAU010000008">
    <property type="protein sequence ID" value="MBZ5709573.1"/>
    <property type="molecule type" value="Genomic_DNA"/>
</dbReference>
<organism evidence="2 3">
    <name type="scientific">Nannocystis pusilla</name>
    <dbReference type="NCBI Taxonomy" id="889268"/>
    <lineage>
        <taxon>Bacteria</taxon>
        <taxon>Pseudomonadati</taxon>
        <taxon>Myxococcota</taxon>
        <taxon>Polyangia</taxon>
        <taxon>Nannocystales</taxon>
        <taxon>Nannocystaceae</taxon>
        <taxon>Nannocystis</taxon>
    </lineage>
</organism>
<protein>
    <submittedName>
        <fullName evidence="2">Uncharacterized protein</fullName>
    </submittedName>
</protein>
<reference evidence="2" key="1">
    <citation type="submission" date="2021-08" db="EMBL/GenBank/DDBJ databases">
        <authorList>
            <person name="Stevens D.C."/>
        </authorList>
    </citation>
    <scope>NUCLEOTIDE SEQUENCE</scope>
    <source>
        <strain evidence="2">DSM 53165</strain>
    </source>
</reference>
<feature type="compositionally biased region" description="Basic and acidic residues" evidence="1">
    <location>
        <begin position="49"/>
        <end position="59"/>
    </location>
</feature>
<name>A0ABS7TMX0_9BACT</name>